<evidence type="ECO:0000256" key="3">
    <source>
        <dbReference type="ARBA" id="ARBA00022679"/>
    </source>
</evidence>
<proteinExistence type="inferred from homology"/>
<dbReference type="GO" id="GO:0015948">
    <property type="term" value="P:methanogenesis"/>
    <property type="evidence" value="ECO:0007669"/>
    <property type="project" value="InterPro"/>
</dbReference>
<dbReference type="EMBL" id="SOKU01000039">
    <property type="protein sequence ID" value="TES86849.1"/>
    <property type="molecule type" value="Genomic_DNA"/>
</dbReference>
<protein>
    <submittedName>
        <fullName evidence="4">Uncharacterized protein</fullName>
    </submittedName>
</protein>
<dbReference type="InterPro" id="IPR010426">
    <property type="entry name" value="MTTB_MeTrfase"/>
</dbReference>
<dbReference type="GO" id="GO:0032259">
    <property type="term" value="P:methylation"/>
    <property type="evidence" value="ECO:0007669"/>
    <property type="project" value="UniProtKB-KW"/>
</dbReference>
<comment type="similarity">
    <text evidence="1">Belongs to the trimethylamine methyltransferase family.</text>
</comment>
<dbReference type="Gene3D" id="3.20.20.480">
    <property type="entry name" value="Trimethylamine methyltransferase-like"/>
    <property type="match status" value="1"/>
</dbReference>
<dbReference type="AlphaFoldDB" id="A0A523QM43"/>
<evidence type="ECO:0000256" key="2">
    <source>
        <dbReference type="ARBA" id="ARBA00022603"/>
    </source>
</evidence>
<sequence>MAGELVSANAENLSALVIAQLRRRGVPFFIGGVIAIMDMSTGQ</sequence>
<keyword evidence="3" id="KW-0808">Transferase</keyword>
<accession>A0A523QM43</accession>
<evidence type="ECO:0000313" key="4">
    <source>
        <dbReference type="EMBL" id="TES86849.1"/>
    </source>
</evidence>
<dbReference type="InterPro" id="IPR038601">
    <property type="entry name" value="MttB-like_sf"/>
</dbReference>
<keyword evidence="2" id="KW-0489">Methyltransferase</keyword>
<evidence type="ECO:0000313" key="5">
    <source>
        <dbReference type="Proteomes" id="UP000320781"/>
    </source>
</evidence>
<dbReference type="GO" id="GO:0008168">
    <property type="term" value="F:methyltransferase activity"/>
    <property type="evidence" value="ECO:0007669"/>
    <property type="project" value="UniProtKB-KW"/>
</dbReference>
<dbReference type="Proteomes" id="UP000320781">
    <property type="component" value="Unassembled WGS sequence"/>
</dbReference>
<feature type="non-terminal residue" evidence="4">
    <location>
        <position position="43"/>
    </location>
</feature>
<gene>
    <name evidence="4" type="ORF">E3J95_00955</name>
</gene>
<organism evidence="4 5">
    <name type="scientific">Aerophobetes bacterium</name>
    <dbReference type="NCBI Taxonomy" id="2030807"/>
    <lineage>
        <taxon>Bacteria</taxon>
        <taxon>Candidatus Aerophobota</taxon>
    </lineage>
</organism>
<evidence type="ECO:0000256" key="1">
    <source>
        <dbReference type="ARBA" id="ARBA00007137"/>
    </source>
</evidence>
<name>A0A523QM43_UNCAE</name>
<reference evidence="4 5" key="1">
    <citation type="submission" date="2019-03" db="EMBL/GenBank/DDBJ databases">
        <title>Metabolic potential of uncultured bacteria and archaea associated with petroleum seepage in deep-sea sediments.</title>
        <authorList>
            <person name="Dong X."/>
            <person name="Hubert C."/>
        </authorList>
    </citation>
    <scope>NUCLEOTIDE SEQUENCE [LARGE SCALE GENOMIC DNA]</scope>
    <source>
        <strain evidence="4">E44_bin92</strain>
    </source>
</reference>
<dbReference type="Pfam" id="PF06253">
    <property type="entry name" value="MTTB"/>
    <property type="match status" value="1"/>
</dbReference>
<comment type="caution">
    <text evidence="4">The sequence shown here is derived from an EMBL/GenBank/DDBJ whole genome shotgun (WGS) entry which is preliminary data.</text>
</comment>